<feature type="transmembrane region" description="Helical" evidence="12">
    <location>
        <begin position="65"/>
        <end position="83"/>
    </location>
</feature>
<dbReference type="EMBL" id="AZQP01000008">
    <property type="protein sequence ID" value="EYE89136.1"/>
    <property type="molecule type" value="Genomic_DNA"/>
</dbReference>
<feature type="transmembrane region" description="Helical" evidence="12">
    <location>
        <begin position="378"/>
        <end position="400"/>
    </location>
</feature>
<evidence type="ECO:0000256" key="1">
    <source>
        <dbReference type="ARBA" id="ARBA00004651"/>
    </source>
</evidence>
<dbReference type="STRING" id="1403537.Q428_04140"/>
<dbReference type="Pfam" id="PF00367">
    <property type="entry name" value="PTS_EIIB"/>
    <property type="match status" value="1"/>
</dbReference>
<dbReference type="GO" id="GO:0016301">
    <property type="term" value="F:kinase activity"/>
    <property type="evidence" value="ECO:0007669"/>
    <property type="project" value="UniProtKB-KW"/>
</dbReference>
<keyword evidence="10 12" id="KW-0472">Membrane</keyword>
<dbReference type="GO" id="GO:0009401">
    <property type="term" value="P:phosphoenolpyruvate-dependent sugar phosphotransferase system"/>
    <property type="evidence" value="ECO:0007669"/>
    <property type="project" value="UniProtKB-KW"/>
</dbReference>
<organism evidence="15 16">
    <name type="scientific">Fervidicella metallireducens AeB</name>
    <dbReference type="NCBI Taxonomy" id="1403537"/>
    <lineage>
        <taxon>Bacteria</taxon>
        <taxon>Bacillati</taxon>
        <taxon>Bacillota</taxon>
        <taxon>Clostridia</taxon>
        <taxon>Eubacteriales</taxon>
        <taxon>Clostridiaceae</taxon>
        <taxon>Fervidicella</taxon>
    </lineage>
</organism>
<keyword evidence="3" id="KW-1003">Cell membrane</keyword>
<dbReference type="GO" id="GO:0005886">
    <property type="term" value="C:plasma membrane"/>
    <property type="evidence" value="ECO:0007669"/>
    <property type="project" value="UniProtKB-SubCell"/>
</dbReference>
<dbReference type="PANTHER" id="PTHR30009:SF20">
    <property type="entry name" value="PTS SYSTEM GLUCOSE-SPECIFIC EIICB COMPONENT-RELATED"/>
    <property type="match status" value="1"/>
</dbReference>
<comment type="subcellular location">
    <subcellularLocation>
        <location evidence="1">Cell membrane</location>
        <topology evidence="1">Multi-pass membrane protein</topology>
    </subcellularLocation>
</comment>
<dbReference type="Proteomes" id="UP000019681">
    <property type="component" value="Unassembled WGS sequence"/>
</dbReference>
<evidence type="ECO:0000256" key="5">
    <source>
        <dbReference type="ARBA" id="ARBA00022679"/>
    </source>
</evidence>
<dbReference type="InterPro" id="IPR018113">
    <property type="entry name" value="PTrfase_EIIB_Cys"/>
</dbReference>
<dbReference type="PROSITE" id="PS51103">
    <property type="entry name" value="PTS_EIIC_TYPE_1"/>
    <property type="match status" value="1"/>
</dbReference>
<dbReference type="Pfam" id="PF02378">
    <property type="entry name" value="PTS_EIIC"/>
    <property type="match status" value="1"/>
</dbReference>
<reference evidence="15 16" key="1">
    <citation type="journal article" date="2014" name="Genome Announc.">
        <title>Draft Genome Sequence of Fervidicella metallireducens Strain AeBT, an Iron-Reducing Thermoanaerobe from the Great Artesian Basin.</title>
        <authorList>
            <person name="Patel B.K."/>
        </authorList>
    </citation>
    <scope>NUCLEOTIDE SEQUENCE [LARGE SCALE GENOMIC DNA]</scope>
    <source>
        <strain evidence="15 16">AeB</strain>
    </source>
</reference>
<keyword evidence="9 12" id="KW-1133">Transmembrane helix</keyword>
<feature type="transmembrane region" description="Helical" evidence="12">
    <location>
        <begin position="89"/>
        <end position="112"/>
    </location>
</feature>
<accession>A0A017RX40</accession>
<feature type="domain" description="PTS EIIB type-1" evidence="13">
    <location>
        <begin position="424"/>
        <end position="501"/>
    </location>
</feature>
<dbReference type="GO" id="GO:0090563">
    <property type="term" value="F:protein-phosphocysteine-sugar phosphotransferase activity"/>
    <property type="evidence" value="ECO:0007669"/>
    <property type="project" value="TreeGrafter"/>
</dbReference>
<name>A0A017RX40_9CLOT</name>
<evidence type="ECO:0000259" key="14">
    <source>
        <dbReference type="PROSITE" id="PS51103"/>
    </source>
</evidence>
<feature type="transmembrane region" description="Helical" evidence="12">
    <location>
        <begin position="124"/>
        <end position="148"/>
    </location>
</feature>
<dbReference type="AlphaFoldDB" id="A0A017RX40"/>
<dbReference type="FunFam" id="3.30.1360.60:FF:000001">
    <property type="entry name" value="PTS system glucose-specific IIBC component PtsG"/>
    <property type="match status" value="1"/>
</dbReference>
<keyword evidence="2" id="KW-0813">Transport</keyword>
<feature type="transmembrane region" description="Helical" evidence="12">
    <location>
        <begin position="355"/>
        <end position="372"/>
    </location>
</feature>
<evidence type="ECO:0000256" key="11">
    <source>
        <dbReference type="PROSITE-ProRule" id="PRU00421"/>
    </source>
</evidence>
<evidence type="ECO:0000313" key="15">
    <source>
        <dbReference type="EMBL" id="EYE89136.1"/>
    </source>
</evidence>
<feature type="domain" description="PTS EIIC type-1" evidence="14">
    <location>
        <begin position="2"/>
        <end position="412"/>
    </location>
</feature>
<evidence type="ECO:0000256" key="3">
    <source>
        <dbReference type="ARBA" id="ARBA00022475"/>
    </source>
</evidence>
<evidence type="ECO:0000256" key="6">
    <source>
        <dbReference type="ARBA" id="ARBA00022683"/>
    </source>
</evidence>
<protein>
    <submittedName>
        <fullName evidence="15">PTS glucose transporter subunit IIABC</fullName>
    </submittedName>
</protein>
<keyword evidence="16" id="KW-1185">Reference proteome</keyword>
<dbReference type="PANTHER" id="PTHR30009">
    <property type="entry name" value="CYTOCHROME C-TYPE SYNTHESIS PROTEIN AND PTS TRANSMEMBRANE COMPONENT"/>
    <property type="match status" value="1"/>
</dbReference>
<keyword evidence="5" id="KW-0808">Transferase</keyword>
<dbReference type="CDD" id="cd00212">
    <property type="entry name" value="PTS_IIB_glc"/>
    <property type="match status" value="1"/>
</dbReference>
<dbReference type="InterPro" id="IPR036878">
    <property type="entry name" value="Glu_permease_IIB"/>
</dbReference>
<dbReference type="PROSITE" id="PS51098">
    <property type="entry name" value="PTS_EIIB_TYPE_1"/>
    <property type="match status" value="1"/>
</dbReference>
<keyword evidence="8" id="KW-0418">Kinase</keyword>
<evidence type="ECO:0000256" key="10">
    <source>
        <dbReference type="ARBA" id="ARBA00023136"/>
    </source>
</evidence>
<evidence type="ECO:0000256" key="2">
    <source>
        <dbReference type="ARBA" id="ARBA00022448"/>
    </source>
</evidence>
<keyword evidence="4 15" id="KW-0762">Sugar transport</keyword>
<dbReference type="GO" id="GO:0055056">
    <property type="term" value="F:D-glucose transmembrane transporter activity"/>
    <property type="evidence" value="ECO:0007669"/>
    <property type="project" value="InterPro"/>
</dbReference>
<dbReference type="InterPro" id="IPR013013">
    <property type="entry name" value="PTS_EIIC_1"/>
</dbReference>
<evidence type="ECO:0000256" key="8">
    <source>
        <dbReference type="ARBA" id="ARBA00022777"/>
    </source>
</evidence>
<sequence>MKKTFGTLQKVGKSLMLPVALLPAAGILLAFGNMFQNPSFLAKAPLFNATWIQALARVMENSGGIIFSNLPLLFAVGVAVGLAGGEGVAGLAAIVGFLIMNTTLGLVTGITADMVKGNPAYASVLGIPTLQTGVFGGIIVGIMAAYLYGKYYDIELPPYLGFFAGKRFVPIVTAAASIILGVVMVFVWPPIQHGLNSFSHLMLDKNQTLAAFVFGLIERSLIPFGLHHIFYNPFWFQFGDYVNSAGQLVHGDQAIFFAQLKDNVPFTAGTFMTGKFPFMMFGLPAAALAMYHEAKPEKKKMVAGIMLSAALTSFLTGITEPIEFTFLFVAPALFAVHAVFAGLSFMLMQILNVKIGMTFSGGIIDFILFGVIPNRTAWWLVIPVGLVFSVIYYLGFRFAIRKFNIKTPGREDDTVEETDAASGNELAVSILEALGGKENIKHLDACITRLRVSVKDIKNVDKNKLKSLGAAGVLEVGDNIQAIFGPKSDQIKEQIRKVSGL</sequence>
<keyword evidence="7 12" id="KW-0812">Transmembrane</keyword>
<dbReference type="SUPFAM" id="SSF55604">
    <property type="entry name" value="Glucose permease domain IIB"/>
    <property type="match status" value="1"/>
</dbReference>
<feature type="transmembrane region" description="Helical" evidence="12">
    <location>
        <begin position="324"/>
        <end position="348"/>
    </location>
</feature>
<comment type="caution">
    <text evidence="15">The sequence shown here is derived from an EMBL/GenBank/DDBJ whole genome shotgun (WGS) entry which is preliminary data.</text>
</comment>
<evidence type="ECO:0000256" key="9">
    <source>
        <dbReference type="ARBA" id="ARBA00022989"/>
    </source>
</evidence>
<dbReference type="InterPro" id="IPR050429">
    <property type="entry name" value="PTS_Glucose_EIICBA"/>
</dbReference>
<evidence type="ECO:0000256" key="4">
    <source>
        <dbReference type="ARBA" id="ARBA00022597"/>
    </source>
</evidence>
<dbReference type="InterPro" id="IPR011299">
    <property type="entry name" value="PTS_IIBC_glc"/>
</dbReference>
<evidence type="ECO:0000313" key="16">
    <source>
        <dbReference type="Proteomes" id="UP000019681"/>
    </source>
</evidence>
<dbReference type="RefSeq" id="WP_084478092.1">
    <property type="nucleotide sequence ID" value="NZ_AZQP01000008.1"/>
</dbReference>
<gene>
    <name evidence="15" type="ORF">Q428_04140</name>
</gene>
<evidence type="ECO:0000259" key="13">
    <source>
        <dbReference type="PROSITE" id="PS51098"/>
    </source>
</evidence>
<dbReference type="PROSITE" id="PS01035">
    <property type="entry name" value="PTS_EIIB_TYPE_1_CYS"/>
    <property type="match status" value="1"/>
</dbReference>
<feature type="transmembrane region" description="Helical" evidence="12">
    <location>
        <begin position="266"/>
        <end position="289"/>
    </location>
</feature>
<dbReference type="InterPro" id="IPR001996">
    <property type="entry name" value="PTS_IIB_1"/>
</dbReference>
<feature type="transmembrane region" description="Helical" evidence="12">
    <location>
        <begin position="168"/>
        <end position="188"/>
    </location>
</feature>
<dbReference type="OrthoDB" id="9764327at2"/>
<feature type="transmembrane region" description="Helical" evidence="12">
    <location>
        <begin position="15"/>
        <end position="35"/>
    </location>
</feature>
<dbReference type="Gene3D" id="3.30.1360.60">
    <property type="entry name" value="Glucose permease domain IIB"/>
    <property type="match status" value="1"/>
</dbReference>
<feature type="transmembrane region" description="Helical" evidence="12">
    <location>
        <begin position="209"/>
        <end position="231"/>
    </location>
</feature>
<dbReference type="InterPro" id="IPR003352">
    <property type="entry name" value="PTS_EIIC"/>
</dbReference>
<dbReference type="GO" id="GO:1904659">
    <property type="term" value="P:D-glucose transmembrane transport"/>
    <property type="evidence" value="ECO:0007669"/>
    <property type="project" value="InterPro"/>
</dbReference>
<feature type="active site" description="Phosphocysteine intermediate; for EIIB activity" evidence="11">
    <location>
        <position position="446"/>
    </location>
</feature>
<keyword evidence="6" id="KW-0598">Phosphotransferase system</keyword>
<evidence type="ECO:0000256" key="12">
    <source>
        <dbReference type="SAM" id="Phobius"/>
    </source>
</evidence>
<dbReference type="NCBIfam" id="TIGR00826">
    <property type="entry name" value="EIIB_glc"/>
    <property type="match status" value="1"/>
</dbReference>
<dbReference type="GO" id="GO:0008982">
    <property type="term" value="F:protein-N(PI)-phosphohistidine-sugar phosphotransferase activity"/>
    <property type="evidence" value="ECO:0007669"/>
    <property type="project" value="InterPro"/>
</dbReference>
<feature type="transmembrane region" description="Helical" evidence="12">
    <location>
        <begin position="301"/>
        <end position="318"/>
    </location>
</feature>
<proteinExistence type="predicted"/>
<dbReference type="NCBIfam" id="TIGR02002">
    <property type="entry name" value="PTS-II-BC-glcB"/>
    <property type="match status" value="1"/>
</dbReference>
<evidence type="ECO:0000256" key="7">
    <source>
        <dbReference type="ARBA" id="ARBA00022692"/>
    </source>
</evidence>